<dbReference type="Proteomes" id="UP000297549">
    <property type="component" value="Unassembled WGS sequence"/>
</dbReference>
<dbReference type="OrthoDB" id="772390at2"/>
<organism evidence="1 2">
    <name type="scientific">Hymenobacter aquaticus</name>
    <dbReference type="NCBI Taxonomy" id="1867101"/>
    <lineage>
        <taxon>Bacteria</taxon>
        <taxon>Pseudomonadati</taxon>
        <taxon>Bacteroidota</taxon>
        <taxon>Cytophagia</taxon>
        <taxon>Cytophagales</taxon>
        <taxon>Hymenobacteraceae</taxon>
        <taxon>Hymenobacter</taxon>
    </lineage>
</organism>
<reference evidence="1 2" key="1">
    <citation type="submission" date="2019-04" db="EMBL/GenBank/DDBJ databases">
        <authorList>
            <person name="Feng G."/>
            <person name="Zhang J."/>
            <person name="Zhu H."/>
        </authorList>
    </citation>
    <scope>NUCLEOTIDE SEQUENCE [LARGE SCALE GENOMIC DNA]</scope>
    <source>
        <strain evidence="1 2">JCM 31653</strain>
    </source>
</reference>
<dbReference type="EMBL" id="SRLC01000003">
    <property type="protein sequence ID" value="TGE20318.1"/>
    <property type="molecule type" value="Genomic_DNA"/>
</dbReference>
<dbReference type="AlphaFoldDB" id="A0A4Z0PRN8"/>
<accession>A0A4Z0PRN8</accession>
<evidence type="ECO:0000313" key="1">
    <source>
        <dbReference type="EMBL" id="TGE20318.1"/>
    </source>
</evidence>
<sequence length="105" mass="11685">MLDFYCIADAKPTPRPAELSDLTLAGQLSEADFEHLQQVRIIESRLSYYDDFRWSSSVVKIKMQLLLHQQPELPSTAALATPEHTLFLILLNASAQQAGLVASAE</sequence>
<gene>
    <name evidence="1" type="ORF">E5K00_20140</name>
</gene>
<comment type="caution">
    <text evidence="1">The sequence shown here is derived from an EMBL/GenBank/DDBJ whole genome shotgun (WGS) entry which is preliminary data.</text>
</comment>
<evidence type="ECO:0000313" key="2">
    <source>
        <dbReference type="Proteomes" id="UP000297549"/>
    </source>
</evidence>
<name>A0A4Z0PRN8_9BACT</name>
<protein>
    <submittedName>
        <fullName evidence="1">Uncharacterized protein</fullName>
    </submittedName>
</protein>
<dbReference type="RefSeq" id="WP_135465119.1">
    <property type="nucleotide sequence ID" value="NZ_SRLC01000003.1"/>
</dbReference>
<proteinExistence type="predicted"/>
<keyword evidence="2" id="KW-1185">Reference proteome</keyword>